<comment type="caution">
    <text evidence="11">The sequence shown here is derived from an EMBL/GenBank/DDBJ whole genome shotgun (WGS) entry which is preliminary data.</text>
</comment>
<name>A0A5N4CDK1_CAMDR</name>
<dbReference type="Pfam" id="PF01753">
    <property type="entry name" value="zf-MYND"/>
    <property type="match status" value="1"/>
</dbReference>
<dbReference type="PANTHER" id="PTHR12197:SF184">
    <property type="entry name" value="HISTONE-LYSINE N-METHYLTRANSFERASE SMYD1"/>
    <property type="match status" value="1"/>
</dbReference>
<dbReference type="InterPro" id="IPR050869">
    <property type="entry name" value="H3K4_H4K5_MeTrfase"/>
</dbReference>
<evidence type="ECO:0000256" key="1">
    <source>
        <dbReference type="ARBA" id="ARBA00012182"/>
    </source>
</evidence>
<dbReference type="InterPro" id="IPR002893">
    <property type="entry name" value="Znf_MYND"/>
</dbReference>
<protein>
    <recommendedName>
        <fullName evidence="1">[histone H3]-lysine(4) N-trimethyltransferase</fullName>
        <ecNumber evidence="1">2.1.1.354</ecNumber>
    </recommendedName>
</protein>
<evidence type="ECO:0000313" key="11">
    <source>
        <dbReference type="EMBL" id="KAB1256976.1"/>
    </source>
</evidence>
<comment type="catalytic activity">
    <reaction evidence="7">
        <text>L-lysyl(4)-[histone H3] + 3 S-adenosyl-L-methionine = N(6),N(6),N(6)-trimethyl-L-lysyl(4)-[histone H3] + 3 S-adenosyl-L-homocysteine + 3 H(+)</text>
        <dbReference type="Rhea" id="RHEA:60260"/>
        <dbReference type="Rhea" id="RHEA-COMP:15537"/>
        <dbReference type="Rhea" id="RHEA-COMP:15547"/>
        <dbReference type="ChEBI" id="CHEBI:15378"/>
        <dbReference type="ChEBI" id="CHEBI:29969"/>
        <dbReference type="ChEBI" id="CHEBI:57856"/>
        <dbReference type="ChEBI" id="CHEBI:59789"/>
        <dbReference type="ChEBI" id="CHEBI:61961"/>
        <dbReference type="EC" id="2.1.1.354"/>
    </reaction>
</comment>
<reference evidence="11 12" key="1">
    <citation type="journal article" date="2019" name="Mol. Ecol. Resour.">
        <title>Improving Illumina assemblies with Hi-C and long reads: an example with the North African dromedary.</title>
        <authorList>
            <person name="Elbers J.P."/>
            <person name="Rogers M.F."/>
            <person name="Perelman P.L."/>
            <person name="Proskuryakova A.A."/>
            <person name="Serdyukova N.A."/>
            <person name="Johnson W.E."/>
            <person name="Horin P."/>
            <person name="Corander J."/>
            <person name="Murphy D."/>
            <person name="Burger P.A."/>
        </authorList>
    </citation>
    <scope>NUCLEOTIDE SEQUENCE [LARGE SCALE GENOMIC DNA]</scope>
    <source>
        <strain evidence="11">Drom800</strain>
        <tissue evidence="11">Blood</tissue>
    </source>
</reference>
<dbReference type="STRING" id="9838.ENSCDRP00005019537"/>
<evidence type="ECO:0000256" key="4">
    <source>
        <dbReference type="ARBA" id="ARBA00022723"/>
    </source>
</evidence>
<dbReference type="InterPro" id="IPR046341">
    <property type="entry name" value="SET_dom_sf"/>
</dbReference>
<dbReference type="Gene3D" id="6.10.140.2220">
    <property type="match status" value="1"/>
</dbReference>
<evidence type="ECO:0000256" key="6">
    <source>
        <dbReference type="ARBA" id="ARBA00022833"/>
    </source>
</evidence>
<evidence type="ECO:0000256" key="8">
    <source>
        <dbReference type="PROSITE-ProRule" id="PRU00134"/>
    </source>
</evidence>
<dbReference type="SUPFAM" id="SSF82199">
    <property type="entry name" value="SET domain"/>
    <property type="match status" value="1"/>
</dbReference>
<accession>A0A5N4CDK1</accession>
<dbReference type="PROSITE" id="PS50280">
    <property type="entry name" value="SET"/>
    <property type="match status" value="1"/>
</dbReference>
<dbReference type="GO" id="GO:0032259">
    <property type="term" value="P:methylation"/>
    <property type="evidence" value="ECO:0007669"/>
    <property type="project" value="UniProtKB-KW"/>
</dbReference>
<keyword evidence="11" id="KW-0808">Transferase</keyword>
<dbReference type="EC" id="2.1.1.354" evidence="1"/>
<organism evidence="11 12">
    <name type="scientific">Camelus dromedarius</name>
    <name type="common">Dromedary</name>
    <name type="synonym">Arabian camel</name>
    <dbReference type="NCBI Taxonomy" id="9838"/>
    <lineage>
        <taxon>Eukaryota</taxon>
        <taxon>Metazoa</taxon>
        <taxon>Chordata</taxon>
        <taxon>Craniata</taxon>
        <taxon>Vertebrata</taxon>
        <taxon>Euteleostomi</taxon>
        <taxon>Mammalia</taxon>
        <taxon>Eutheria</taxon>
        <taxon>Laurasiatheria</taxon>
        <taxon>Artiodactyla</taxon>
        <taxon>Tylopoda</taxon>
        <taxon>Camelidae</taxon>
        <taxon>Camelus</taxon>
    </lineage>
</organism>
<keyword evidence="5 8" id="KW-0863">Zinc-finger</keyword>
<dbReference type="PANTHER" id="PTHR12197">
    <property type="entry name" value="HISTONE-LYSINE N-METHYLTRANSFERASE SMYD"/>
    <property type="match status" value="1"/>
</dbReference>
<dbReference type="GO" id="GO:0140999">
    <property type="term" value="F:histone H3K4 trimethyltransferase activity"/>
    <property type="evidence" value="ECO:0007669"/>
    <property type="project" value="UniProtKB-EC"/>
</dbReference>
<dbReference type="FunFam" id="6.10.140.2220:FF:000005">
    <property type="entry name" value="Histone-lysine N-methyltransferase SMYD1 isoform 1"/>
    <property type="match status" value="1"/>
</dbReference>
<dbReference type="PROSITE" id="PS01360">
    <property type="entry name" value="ZF_MYND_1"/>
    <property type="match status" value="1"/>
</dbReference>
<keyword evidence="12" id="KW-1185">Reference proteome</keyword>
<evidence type="ECO:0000256" key="7">
    <source>
        <dbReference type="ARBA" id="ARBA00047571"/>
    </source>
</evidence>
<keyword evidence="2 11" id="KW-0489">Methyltransferase</keyword>
<dbReference type="GO" id="GO:0005634">
    <property type="term" value="C:nucleus"/>
    <property type="evidence" value="ECO:0007669"/>
    <property type="project" value="TreeGrafter"/>
</dbReference>
<feature type="domain" description="MYND-type" evidence="10">
    <location>
        <begin position="82"/>
        <end position="120"/>
    </location>
</feature>
<evidence type="ECO:0000256" key="5">
    <source>
        <dbReference type="ARBA" id="ARBA00022771"/>
    </source>
</evidence>
<sequence length="273" mass="31445">MENVEVFTSEGKGRGLKATKEFWASDVIFAERAYSAVVFDRNGIEYLVPPLSHCSSRRMVVARQQPPVTFSLSISSLVNFVCHTCFKRQEKLHRCGQCKFAHYCDRTCQRDAWLSHKNECSAIRRYGKVPNENIRLAARIMWRVEREGTGLTEGCLVSVDDLQNHVEHFGEEEQKELRVDVDTFLQYWPPQSQQFSMQYISHIFGVINCNGFTLSDQRGLQAVGVGIFPNLGLVNHDCWPNCTVIFNNGNHEAVKSMFHTQMRYLFCFSVMRQ</sequence>
<dbReference type="AlphaFoldDB" id="A0A5N4CDK1"/>
<evidence type="ECO:0000259" key="10">
    <source>
        <dbReference type="PROSITE" id="PS50865"/>
    </source>
</evidence>
<dbReference type="PROSITE" id="PS50865">
    <property type="entry name" value="ZF_MYND_2"/>
    <property type="match status" value="1"/>
</dbReference>
<keyword evidence="3" id="KW-0949">S-adenosyl-L-methionine</keyword>
<dbReference type="Gene3D" id="2.170.270.10">
    <property type="entry name" value="SET domain"/>
    <property type="match status" value="2"/>
</dbReference>
<dbReference type="Proteomes" id="UP000299084">
    <property type="component" value="Unassembled WGS sequence"/>
</dbReference>
<keyword evidence="4" id="KW-0479">Metal-binding</keyword>
<dbReference type="EMBL" id="JWIN03000028">
    <property type="protein sequence ID" value="KAB1256976.1"/>
    <property type="molecule type" value="Genomic_DNA"/>
</dbReference>
<proteinExistence type="predicted"/>
<evidence type="ECO:0000313" key="12">
    <source>
        <dbReference type="Proteomes" id="UP000299084"/>
    </source>
</evidence>
<gene>
    <name evidence="11" type="ORF">Cadr_000029971</name>
</gene>
<feature type="domain" description="SET" evidence="9">
    <location>
        <begin position="2"/>
        <end position="273"/>
    </location>
</feature>
<evidence type="ECO:0000256" key="3">
    <source>
        <dbReference type="ARBA" id="ARBA00022691"/>
    </source>
</evidence>
<dbReference type="GO" id="GO:0008270">
    <property type="term" value="F:zinc ion binding"/>
    <property type="evidence" value="ECO:0007669"/>
    <property type="project" value="UniProtKB-KW"/>
</dbReference>
<evidence type="ECO:0000256" key="2">
    <source>
        <dbReference type="ARBA" id="ARBA00022603"/>
    </source>
</evidence>
<dbReference type="InterPro" id="IPR001214">
    <property type="entry name" value="SET_dom"/>
</dbReference>
<evidence type="ECO:0000259" key="9">
    <source>
        <dbReference type="PROSITE" id="PS50280"/>
    </source>
</evidence>
<keyword evidence="6" id="KW-0862">Zinc</keyword>